<reference evidence="2 3" key="1">
    <citation type="submission" date="2018-07" db="EMBL/GenBank/DDBJ databases">
        <title>Genome sequencing of Moraxellaceae gen. HYN0046.</title>
        <authorList>
            <person name="Kim M."/>
            <person name="Yi H."/>
        </authorList>
    </citation>
    <scope>NUCLEOTIDE SEQUENCE [LARGE SCALE GENOMIC DNA]</scope>
    <source>
        <strain evidence="2 3">HYN0046</strain>
    </source>
</reference>
<gene>
    <name evidence="2" type="ORF">HYN46_04935</name>
</gene>
<dbReference type="EMBL" id="CP031222">
    <property type="protein sequence ID" value="AXI02240.1"/>
    <property type="molecule type" value="Genomic_DNA"/>
</dbReference>
<sequence>MKYQILLTAMLITIPVLMSGCKITIGDSSSDGVKGSGKIVSESRKVADFSAIDIEGAANIKLSQGAVQSITISGDDNIVPLITTTVSNGKLTINNSKSYSSDHNVDLVIVVPKIEALTVEGFSQVDLKDITSKKLDLKIDGASVIGVQGTADSFDAEVNGAGSIDAGKLVAKTVTAEVSGAGSIKVNAVDSLDASVSGVGKVTYAGDPKLKTNISGLGSIKKI</sequence>
<accession>A0A345P4N1</accession>
<evidence type="ECO:0000313" key="3">
    <source>
        <dbReference type="Proteomes" id="UP000253940"/>
    </source>
</evidence>
<proteinExistence type="predicted"/>
<dbReference type="PANTHER" id="PTHR39200">
    <property type="entry name" value="HYPOTHETICAL EXPORTED PROTEIN"/>
    <property type="match status" value="1"/>
</dbReference>
<evidence type="ECO:0000259" key="1">
    <source>
        <dbReference type="Pfam" id="PF10988"/>
    </source>
</evidence>
<dbReference type="Proteomes" id="UP000253940">
    <property type="component" value="Chromosome"/>
</dbReference>
<dbReference type="Pfam" id="PF10988">
    <property type="entry name" value="DUF2807"/>
    <property type="match status" value="1"/>
</dbReference>
<keyword evidence="3" id="KW-1185">Reference proteome</keyword>
<dbReference type="PROSITE" id="PS51257">
    <property type="entry name" value="PROKAR_LIPOPROTEIN"/>
    <property type="match status" value="1"/>
</dbReference>
<dbReference type="InterPro" id="IPR021255">
    <property type="entry name" value="DUF2807"/>
</dbReference>
<name>A0A345P4N1_9GAMM</name>
<dbReference type="PANTHER" id="PTHR39200:SF1">
    <property type="entry name" value="AUTO-TRANSPORTER ADHESIN HEAD GIN DOMAIN-CONTAINING PROTEIN-RELATED"/>
    <property type="match status" value="1"/>
</dbReference>
<evidence type="ECO:0000313" key="2">
    <source>
        <dbReference type="EMBL" id="AXI02240.1"/>
    </source>
</evidence>
<dbReference type="KEGG" id="mbah:HYN46_04935"/>
<dbReference type="OrthoDB" id="6823234at2"/>
<dbReference type="AlphaFoldDB" id="A0A345P4N1"/>
<feature type="domain" description="Putative auto-transporter adhesin head GIN" evidence="1">
    <location>
        <begin position="48"/>
        <end position="208"/>
    </location>
</feature>
<dbReference type="RefSeq" id="WP_114898350.1">
    <property type="nucleotide sequence ID" value="NZ_CP031222.1"/>
</dbReference>
<organism evidence="2 3">
    <name type="scientific">Aquirhabdus parva</name>
    <dbReference type="NCBI Taxonomy" id="2283318"/>
    <lineage>
        <taxon>Bacteria</taxon>
        <taxon>Pseudomonadati</taxon>
        <taxon>Pseudomonadota</taxon>
        <taxon>Gammaproteobacteria</taxon>
        <taxon>Moraxellales</taxon>
        <taxon>Moraxellaceae</taxon>
        <taxon>Aquirhabdus</taxon>
    </lineage>
</organism>
<dbReference type="Gene3D" id="2.160.20.120">
    <property type="match status" value="1"/>
</dbReference>
<protein>
    <submittedName>
        <fullName evidence="2">DUF2807 domain-containing protein</fullName>
    </submittedName>
</protein>